<comment type="similarity">
    <text evidence="2">Belongs to the mitochondrion-specific ribosomal protein mL50 family.</text>
</comment>
<keyword evidence="9" id="KW-1185">Reference proteome</keyword>
<evidence type="ECO:0000256" key="5">
    <source>
        <dbReference type="ARBA" id="ARBA00023274"/>
    </source>
</evidence>
<reference evidence="8" key="1">
    <citation type="journal article" date="2021" name="Nat. Commun.">
        <title>Genetic determinants of endophytism in the Arabidopsis root mycobiome.</title>
        <authorList>
            <person name="Mesny F."/>
            <person name="Miyauchi S."/>
            <person name="Thiergart T."/>
            <person name="Pickel B."/>
            <person name="Atanasova L."/>
            <person name="Karlsson M."/>
            <person name="Huettel B."/>
            <person name="Barry K.W."/>
            <person name="Haridas S."/>
            <person name="Chen C."/>
            <person name="Bauer D."/>
            <person name="Andreopoulos W."/>
            <person name="Pangilinan J."/>
            <person name="LaButti K."/>
            <person name="Riley R."/>
            <person name="Lipzen A."/>
            <person name="Clum A."/>
            <person name="Drula E."/>
            <person name="Henrissat B."/>
            <person name="Kohler A."/>
            <person name="Grigoriev I.V."/>
            <person name="Martin F.M."/>
            <person name="Hacquard S."/>
        </authorList>
    </citation>
    <scope>NUCLEOTIDE SEQUENCE</scope>
    <source>
        <strain evidence="8">MPI-CAGE-CH-0243</strain>
    </source>
</reference>
<feature type="region of interest" description="Disordered" evidence="7">
    <location>
        <begin position="82"/>
        <end position="103"/>
    </location>
</feature>
<feature type="region of interest" description="Disordered" evidence="7">
    <location>
        <begin position="433"/>
        <end position="453"/>
    </location>
</feature>
<sequence>MRRTPRTSRSIDRSIPSQLVLRPRTSLSPHCAALTCSPLLRTTSAPFSTSTSYNSLLSNDREKHVASIRKWQKRLLGDSEPIGSRVDPYDASSPIRIRPEETGEEVETLEELAGTQQEEGEEKTVRWASAKSGEPSLYMEADTGAGLAKVGGDKWIQKQKEIQLLERFNMMLAHSGEGYDAVTPKFGPRVKPRTTKDLNALFHQAVVEIYTLDAADINPVFTNTKRHSHDVPKGWTENIQVLWSPEAGVVLKNPDPSTTDRFLKNFYVQQQESLKKKIVSKKTEGKLRSTTRPDIKDAKSTLQFLESASSGVQKDISSLRYEFLQSATQSSQENVSGISRELRNLVTQKASKSTTVVKPELQGVAAYNQIAITDPKIQLAFKKRLLELTGHHIPDPTLYSSRTLSALHKAFFTIAQPAPKKVVSSIKLSLAPRSADTKRGANSNNKRPIARRVASPLTRMQNVKIYGKRVGVVERDTRTGIRKVIKYALMERGLAGEGNG</sequence>
<keyword evidence="3" id="KW-0689">Ribosomal protein</keyword>
<comment type="caution">
    <text evidence="8">The sequence shown here is derived from an EMBL/GenBank/DDBJ whole genome shotgun (WGS) entry which is preliminary data.</text>
</comment>
<keyword evidence="5" id="KW-0687">Ribonucleoprotein</keyword>
<evidence type="ECO:0000256" key="1">
    <source>
        <dbReference type="ARBA" id="ARBA00004173"/>
    </source>
</evidence>
<comment type="subcellular location">
    <subcellularLocation>
        <location evidence="1">Mitochondrion</location>
    </subcellularLocation>
</comment>
<dbReference type="InterPro" id="IPR018305">
    <property type="entry name" value="Ribosomal_m50"/>
</dbReference>
<name>A0A9P9EKY8_9PLEO</name>
<organism evidence="8 9">
    <name type="scientific">Dendryphion nanum</name>
    <dbReference type="NCBI Taxonomy" id="256645"/>
    <lineage>
        <taxon>Eukaryota</taxon>
        <taxon>Fungi</taxon>
        <taxon>Dikarya</taxon>
        <taxon>Ascomycota</taxon>
        <taxon>Pezizomycotina</taxon>
        <taxon>Dothideomycetes</taxon>
        <taxon>Pleosporomycetidae</taxon>
        <taxon>Pleosporales</taxon>
        <taxon>Torulaceae</taxon>
        <taxon>Dendryphion</taxon>
    </lineage>
</organism>
<proteinExistence type="inferred from homology"/>
<dbReference type="GO" id="GO:1990904">
    <property type="term" value="C:ribonucleoprotein complex"/>
    <property type="evidence" value="ECO:0007669"/>
    <property type="project" value="UniProtKB-KW"/>
</dbReference>
<evidence type="ECO:0000256" key="7">
    <source>
        <dbReference type="SAM" id="MobiDB-lite"/>
    </source>
</evidence>
<dbReference type="EMBL" id="JAGMWT010000001">
    <property type="protein sequence ID" value="KAH7139017.1"/>
    <property type="molecule type" value="Genomic_DNA"/>
</dbReference>
<evidence type="ECO:0000313" key="9">
    <source>
        <dbReference type="Proteomes" id="UP000700596"/>
    </source>
</evidence>
<protein>
    <recommendedName>
        <fullName evidence="6">Large ribosomal subunit protein mL50</fullName>
    </recommendedName>
</protein>
<keyword evidence="4" id="KW-0496">Mitochondrion</keyword>
<dbReference type="Proteomes" id="UP000700596">
    <property type="component" value="Unassembled WGS sequence"/>
</dbReference>
<gene>
    <name evidence="8" type="ORF">B0J11DRAFT_451723</name>
</gene>
<dbReference type="OrthoDB" id="6220758at2759"/>
<accession>A0A9P9EKY8</accession>
<evidence type="ECO:0000256" key="2">
    <source>
        <dbReference type="ARBA" id="ARBA00008860"/>
    </source>
</evidence>
<feature type="non-terminal residue" evidence="8">
    <location>
        <position position="1"/>
    </location>
</feature>
<dbReference type="GO" id="GO:0005739">
    <property type="term" value="C:mitochondrion"/>
    <property type="evidence" value="ECO:0007669"/>
    <property type="project" value="UniProtKB-SubCell"/>
</dbReference>
<evidence type="ECO:0000313" key="8">
    <source>
        <dbReference type="EMBL" id="KAH7139017.1"/>
    </source>
</evidence>
<evidence type="ECO:0000256" key="6">
    <source>
        <dbReference type="ARBA" id="ARBA00035183"/>
    </source>
</evidence>
<evidence type="ECO:0000256" key="4">
    <source>
        <dbReference type="ARBA" id="ARBA00023128"/>
    </source>
</evidence>
<dbReference type="AlphaFoldDB" id="A0A9P9EKY8"/>
<dbReference type="GO" id="GO:0005840">
    <property type="term" value="C:ribosome"/>
    <property type="evidence" value="ECO:0007669"/>
    <property type="project" value="UniProtKB-KW"/>
</dbReference>
<evidence type="ECO:0000256" key="3">
    <source>
        <dbReference type="ARBA" id="ARBA00022980"/>
    </source>
</evidence>
<dbReference type="Pfam" id="PF10501">
    <property type="entry name" value="Ribosomal_L50"/>
    <property type="match status" value="1"/>
</dbReference>